<dbReference type="SUPFAM" id="SSF51658">
    <property type="entry name" value="Xylose isomerase-like"/>
    <property type="match status" value="1"/>
</dbReference>
<dbReference type="AlphaFoldDB" id="A0A0F9EGV0"/>
<dbReference type="Gene3D" id="3.20.20.150">
    <property type="entry name" value="Divalent-metal-dependent TIM barrel enzymes"/>
    <property type="match status" value="1"/>
</dbReference>
<protein>
    <recommendedName>
        <fullName evidence="2">Xylose isomerase-like TIM barrel domain-containing protein</fullName>
    </recommendedName>
</protein>
<dbReference type="PIRSF" id="PIRSF006241">
    <property type="entry name" value="HyI"/>
    <property type="match status" value="1"/>
</dbReference>
<evidence type="ECO:0000313" key="3">
    <source>
        <dbReference type="EMBL" id="KKL73209.1"/>
    </source>
</evidence>
<proteinExistence type="predicted"/>
<name>A0A0F9EGV0_9ZZZZ</name>
<gene>
    <name evidence="3" type="ORF">LCGC14_2077190</name>
</gene>
<feature type="domain" description="Xylose isomerase-like TIM barrel" evidence="2">
    <location>
        <begin position="22"/>
        <end position="253"/>
    </location>
</feature>
<dbReference type="InterPro" id="IPR013022">
    <property type="entry name" value="Xyl_isomerase-like_TIM-brl"/>
</dbReference>
<organism evidence="3">
    <name type="scientific">marine sediment metagenome</name>
    <dbReference type="NCBI Taxonomy" id="412755"/>
    <lineage>
        <taxon>unclassified sequences</taxon>
        <taxon>metagenomes</taxon>
        <taxon>ecological metagenomes</taxon>
    </lineage>
</organism>
<evidence type="ECO:0000259" key="2">
    <source>
        <dbReference type="Pfam" id="PF01261"/>
    </source>
</evidence>
<dbReference type="InterPro" id="IPR050417">
    <property type="entry name" value="Sugar_Epim/Isomerase"/>
</dbReference>
<comment type="caution">
    <text evidence="3">The sequence shown here is derived from an EMBL/GenBank/DDBJ whole genome shotgun (WGS) entry which is preliminary data.</text>
</comment>
<dbReference type="InterPro" id="IPR026040">
    <property type="entry name" value="HyI-like"/>
</dbReference>
<dbReference type="PANTHER" id="PTHR43489">
    <property type="entry name" value="ISOMERASE"/>
    <property type="match status" value="1"/>
</dbReference>
<dbReference type="InterPro" id="IPR036237">
    <property type="entry name" value="Xyl_isomerase-like_sf"/>
</dbReference>
<sequence>MKLSVRLEFFFKDVSSRYGWDIINKVGFSGCEFSWRDVNISNVMEYKSTYSLDVVALGGTTAISRKEFPDRPELADPSQRREVIEATNEAIKIAKRLECSQLIVVSGDRITSINHSKQRESIVEGLKEIASFTEKENITILLEPLNSLVDHKSNFLSSSEEAFAIIDDVGSEKVKILYDIYHMQIVEGNIIQTIEENLGKIGYFHIAGVPGRHEPTEGELDYRFVLQKIVELGYDGYICLEYSPSFDPEESLRLVKKGFSLVSGQLKDA</sequence>
<dbReference type="EMBL" id="LAZR01025031">
    <property type="protein sequence ID" value="KKL73209.1"/>
    <property type="molecule type" value="Genomic_DNA"/>
</dbReference>
<accession>A0A0F9EGV0</accession>
<dbReference type="Pfam" id="PF01261">
    <property type="entry name" value="AP_endonuc_2"/>
    <property type="match status" value="1"/>
</dbReference>
<keyword evidence="1" id="KW-0413">Isomerase</keyword>
<dbReference type="GO" id="GO:0016853">
    <property type="term" value="F:isomerase activity"/>
    <property type="evidence" value="ECO:0007669"/>
    <property type="project" value="UniProtKB-KW"/>
</dbReference>
<reference evidence="3" key="1">
    <citation type="journal article" date="2015" name="Nature">
        <title>Complex archaea that bridge the gap between prokaryotes and eukaryotes.</title>
        <authorList>
            <person name="Spang A."/>
            <person name="Saw J.H."/>
            <person name="Jorgensen S.L."/>
            <person name="Zaremba-Niedzwiedzka K."/>
            <person name="Martijn J."/>
            <person name="Lind A.E."/>
            <person name="van Eijk R."/>
            <person name="Schleper C."/>
            <person name="Guy L."/>
            <person name="Ettema T.J."/>
        </authorList>
    </citation>
    <scope>NUCLEOTIDE SEQUENCE</scope>
</reference>
<evidence type="ECO:0000256" key="1">
    <source>
        <dbReference type="ARBA" id="ARBA00023235"/>
    </source>
</evidence>